<accession>A0A4Z0D5P4</accession>
<dbReference type="InterPro" id="IPR046778">
    <property type="entry name" value="UPF0758_N"/>
</dbReference>
<evidence type="ECO:0000313" key="9">
    <source>
        <dbReference type="EMBL" id="TFZ40013.1"/>
    </source>
</evidence>
<keyword evidence="10" id="KW-1185">Reference proteome</keyword>
<evidence type="ECO:0000256" key="3">
    <source>
        <dbReference type="ARBA" id="ARBA00022723"/>
    </source>
</evidence>
<comment type="caution">
    <text evidence="9">The sequence shown here is derived from an EMBL/GenBank/DDBJ whole genome shotgun (WGS) entry which is preliminary data.</text>
</comment>
<keyword evidence="2" id="KW-0645">Protease</keyword>
<organism evidence="9 10">
    <name type="scientific">Soehngenia longivitae</name>
    <dbReference type="NCBI Taxonomy" id="2562294"/>
    <lineage>
        <taxon>Bacteria</taxon>
        <taxon>Bacillati</taxon>
        <taxon>Bacillota</taxon>
        <taxon>Tissierellia</taxon>
        <taxon>Tissierellales</taxon>
        <taxon>Tissierellaceae</taxon>
        <taxon>Soehngenia</taxon>
    </lineage>
</organism>
<comment type="similarity">
    <text evidence="1 7">Belongs to the UPF0758 family.</text>
</comment>
<keyword evidence="6" id="KW-0482">Metalloprotease</keyword>
<dbReference type="GO" id="GO:0046872">
    <property type="term" value="F:metal ion binding"/>
    <property type="evidence" value="ECO:0007669"/>
    <property type="project" value="UniProtKB-KW"/>
</dbReference>
<evidence type="ECO:0000256" key="6">
    <source>
        <dbReference type="ARBA" id="ARBA00023049"/>
    </source>
</evidence>
<evidence type="ECO:0000256" key="4">
    <source>
        <dbReference type="ARBA" id="ARBA00022801"/>
    </source>
</evidence>
<dbReference type="InterPro" id="IPR020891">
    <property type="entry name" value="UPF0758_CS"/>
</dbReference>
<dbReference type="PROSITE" id="PS50249">
    <property type="entry name" value="MPN"/>
    <property type="match status" value="1"/>
</dbReference>
<dbReference type="PANTHER" id="PTHR30471:SF3">
    <property type="entry name" value="UPF0758 PROTEIN YEES-RELATED"/>
    <property type="match status" value="1"/>
</dbReference>
<dbReference type="Pfam" id="PF20582">
    <property type="entry name" value="UPF0758_N"/>
    <property type="match status" value="1"/>
</dbReference>
<evidence type="ECO:0000256" key="2">
    <source>
        <dbReference type="ARBA" id="ARBA00022670"/>
    </source>
</evidence>
<protein>
    <submittedName>
        <fullName evidence="9">JAB domain-containing protein</fullName>
    </submittedName>
</protein>
<dbReference type="Pfam" id="PF04002">
    <property type="entry name" value="RadC"/>
    <property type="match status" value="1"/>
</dbReference>
<dbReference type="EMBL" id="SRIB01000007">
    <property type="protein sequence ID" value="TFZ40013.1"/>
    <property type="molecule type" value="Genomic_DNA"/>
</dbReference>
<dbReference type="Proteomes" id="UP000298381">
    <property type="component" value="Unassembled WGS sequence"/>
</dbReference>
<dbReference type="CDD" id="cd08071">
    <property type="entry name" value="MPN_DUF2466"/>
    <property type="match status" value="1"/>
</dbReference>
<dbReference type="Gene3D" id="1.10.150.20">
    <property type="entry name" value="5' to 3' exonuclease, C-terminal subdomain"/>
    <property type="match status" value="1"/>
</dbReference>
<evidence type="ECO:0000259" key="8">
    <source>
        <dbReference type="PROSITE" id="PS50249"/>
    </source>
</evidence>
<dbReference type="NCBIfam" id="NF000642">
    <property type="entry name" value="PRK00024.1"/>
    <property type="match status" value="1"/>
</dbReference>
<dbReference type="PANTHER" id="PTHR30471">
    <property type="entry name" value="DNA REPAIR PROTEIN RADC"/>
    <property type="match status" value="1"/>
</dbReference>
<evidence type="ECO:0000256" key="7">
    <source>
        <dbReference type="RuleBase" id="RU003797"/>
    </source>
</evidence>
<proteinExistence type="inferred from homology"/>
<dbReference type="GO" id="GO:0008237">
    <property type="term" value="F:metallopeptidase activity"/>
    <property type="evidence" value="ECO:0007669"/>
    <property type="project" value="UniProtKB-KW"/>
</dbReference>
<gene>
    <name evidence="9" type="ORF">E4100_05785</name>
</gene>
<dbReference type="NCBIfam" id="TIGR00608">
    <property type="entry name" value="radc"/>
    <property type="match status" value="1"/>
</dbReference>
<feature type="domain" description="MPN" evidence="8">
    <location>
        <begin position="113"/>
        <end position="235"/>
    </location>
</feature>
<dbReference type="AlphaFoldDB" id="A0A4Z0D5P4"/>
<name>A0A4Z0D5P4_9FIRM</name>
<dbReference type="PROSITE" id="PS01302">
    <property type="entry name" value="UPF0758"/>
    <property type="match status" value="1"/>
</dbReference>
<dbReference type="InterPro" id="IPR001405">
    <property type="entry name" value="UPF0758"/>
</dbReference>
<keyword evidence="3" id="KW-0479">Metal-binding</keyword>
<dbReference type="RefSeq" id="WP_135271085.1">
    <property type="nucleotide sequence ID" value="NZ_SRIB01000007.1"/>
</dbReference>
<reference evidence="9 10" key="1">
    <citation type="submission" date="2019-03" db="EMBL/GenBank/DDBJ databases">
        <title>Draft genome sequence data and analysis of a Fermenting Bacterium, Soehngenia longevitae strain 1933PT, isolated from petroleum reservoir in Azerbaijan.</title>
        <authorList>
            <person name="Grouzdev D.S."/>
            <person name="Bidzhieva S.K."/>
            <person name="Sokolova D.S."/>
            <person name="Tourova T.P."/>
            <person name="Poltaraus A.B."/>
            <person name="Nazina T.N."/>
        </authorList>
    </citation>
    <scope>NUCLEOTIDE SEQUENCE [LARGE SCALE GENOMIC DNA]</scope>
    <source>
        <strain evidence="9 10">1933P</strain>
    </source>
</reference>
<dbReference type="OrthoDB" id="9804482at2"/>
<keyword evidence="4" id="KW-0378">Hydrolase</keyword>
<dbReference type="InterPro" id="IPR037518">
    <property type="entry name" value="MPN"/>
</dbReference>
<dbReference type="GO" id="GO:0006508">
    <property type="term" value="P:proteolysis"/>
    <property type="evidence" value="ECO:0007669"/>
    <property type="project" value="UniProtKB-KW"/>
</dbReference>
<evidence type="ECO:0000256" key="5">
    <source>
        <dbReference type="ARBA" id="ARBA00022833"/>
    </source>
</evidence>
<dbReference type="Gene3D" id="3.40.140.10">
    <property type="entry name" value="Cytidine Deaminase, domain 2"/>
    <property type="match status" value="1"/>
</dbReference>
<evidence type="ECO:0000313" key="10">
    <source>
        <dbReference type="Proteomes" id="UP000298381"/>
    </source>
</evidence>
<sequence length="235" mass="26249">MGKYLLEDKKYTIKEMPINERPREKLIAYGPESLSNAELIAVIIRTGQGNATAIDLANKVIGMDKRGIVHLADASIDDLKQINGIGECKAAQIIAALELAKRIKKVNPYENIRISEPYQIARILIDEMKFLTKEHFNIVLLDTKNQVISIENISIGSLNSSIVHPREVFKEAIKKSSNSIILAHNHPSGDVIPSDEDISITRRLIESGDIIGIKVIDHIIVGNENYLSMKEKNYI</sequence>
<dbReference type="InterPro" id="IPR025657">
    <property type="entry name" value="RadC_JAB"/>
</dbReference>
<keyword evidence="5" id="KW-0862">Zinc</keyword>
<evidence type="ECO:0000256" key="1">
    <source>
        <dbReference type="ARBA" id="ARBA00010243"/>
    </source>
</evidence>